<dbReference type="KEGG" id="abi:Aboo_0841"/>
<keyword evidence="2" id="KW-1185">Reference proteome</keyword>
<organism evidence="1 2">
    <name type="scientific">Aciduliprofundum boonei (strain DSM 19572 / T469)</name>
    <dbReference type="NCBI Taxonomy" id="439481"/>
    <lineage>
        <taxon>Archaea</taxon>
        <taxon>Methanobacteriati</taxon>
        <taxon>Thermoplasmatota</taxon>
        <taxon>DHVE2 group</taxon>
        <taxon>Candidatus Aciduliprofundum</taxon>
    </lineage>
</organism>
<dbReference type="HOGENOM" id="CLU_3020757_0_0_2"/>
<name>B5IAJ3_ACIB4</name>
<dbReference type="GeneID" id="60419932"/>
<accession>B5IAJ3</accession>
<dbReference type="Proteomes" id="UP000001400">
    <property type="component" value="Chromosome"/>
</dbReference>
<proteinExistence type="predicted"/>
<protein>
    <recommendedName>
        <fullName evidence="3">Type II toxin-antitoxin system HicB family antitoxin</fullName>
    </recommendedName>
</protein>
<evidence type="ECO:0008006" key="3">
    <source>
        <dbReference type="Google" id="ProtNLM"/>
    </source>
</evidence>
<evidence type="ECO:0000313" key="1">
    <source>
        <dbReference type="EMBL" id="ADD08650.1"/>
    </source>
</evidence>
<gene>
    <name evidence="1" type="ordered locus">Aboo_0841</name>
</gene>
<dbReference type="AlphaFoldDB" id="B5IAJ3"/>
<dbReference type="STRING" id="439481.Aboo_0841"/>
<dbReference type="RefSeq" id="WP_008081917.1">
    <property type="nucleotide sequence ID" value="NC_013926.1"/>
</dbReference>
<reference evidence="1" key="1">
    <citation type="submission" date="2010-02" db="EMBL/GenBank/DDBJ databases">
        <title>Complete sequence of Aciduliprofundum boonei T469.</title>
        <authorList>
            <consortium name="US DOE Joint Genome Institute"/>
            <person name="Lucas S."/>
            <person name="Copeland A."/>
            <person name="Lapidus A."/>
            <person name="Cheng J.-F."/>
            <person name="Bruce D."/>
            <person name="Goodwin L."/>
            <person name="Pitluck S."/>
            <person name="Saunders E."/>
            <person name="Detter J.C."/>
            <person name="Han C."/>
            <person name="Tapia R."/>
            <person name="Land M."/>
            <person name="Hauser L."/>
            <person name="Kyrpides N."/>
            <person name="Mikhailova N."/>
            <person name="Flores G."/>
            <person name="Reysenbach A.-L."/>
            <person name="Woyke T."/>
        </authorList>
    </citation>
    <scope>NUCLEOTIDE SEQUENCE</scope>
    <source>
        <strain evidence="1">T469</strain>
    </source>
</reference>
<sequence>MEESLCSIEFLEENGVFVAKLQSPLGGLREYRGISFEEVLDQVMIELQQEFEGVL</sequence>
<dbReference type="EMBL" id="CP001941">
    <property type="protein sequence ID" value="ADD08650.1"/>
    <property type="molecule type" value="Genomic_DNA"/>
</dbReference>
<dbReference type="eggNOG" id="arCOG05368">
    <property type="taxonomic scope" value="Archaea"/>
</dbReference>
<evidence type="ECO:0000313" key="2">
    <source>
        <dbReference type="Proteomes" id="UP000001400"/>
    </source>
</evidence>
<dbReference type="OrthoDB" id="52587at2157"/>